<dbReference type="Pfam" id="PF13469">
    <property type="entry name" value="Sulfotransfer_3"/>
    <property type="match status" value="1"/>
</dbReference>
<dbReference type="PANTHER" id="PTHR12788:SF10">
    <property type="entry name" value="PROTEIN-TYROSINE SULFOTRANSFERASE"/>
    <property type="match status" value="1"/>
</dbReference>
<reference evidence="3" key="1">
    <citation type="journal article" date="2019" name="Int. J. Syst. Evol. Microbiol.">
        <title>The Global Catalogue of Microorganisms (GCM) 10K type strain sequencing project: providing services to taxonomists for standard genome sequencing and annotation.</title>
        <authorList>
            <consortium name="The Broad Institute Genomics Platform"/>
            <consortium name="The Broad Institute Genome Sequencing Center for Infectious Disease"/>
            <person name="Wu L."/>
            <person name="Ma J."/>
        </authorList>
    </citation>
    <scope>NUCLEOTIDE SEQUENCE [LARGE SCALE GENOMIC DNA]</scope>
    <source>
        <strain evidence="3">TISTR 2562</strain>
    </source>
</reference>
<dbReference type="InterPro" id="IPR026634">
    <property type="entry name" value="TPST-like"/>
</dbReference>
<dbReference type="InterPro" id="IPR027417">
    <property type="entry name" value="P-loop_NTPase"/>
</dbReference>
<accession>A0ABW5U4P9</accession>
<evidence type="ECO:0000313" key="3">
    <source>
        <dbReference type="Proteomes" id="UP001597474"/>
    </source>
</evidence>
<comment type="caution">
    <text evidence="2">The sequence shown here is derived from an EMBL/GenBank/DDBJ whole genome shotgun (WGS) entry which is preliminary data.</text>
</comment>
<dbReference type="EMBL" id="JBHUMP010000011">
    <property type="protein sequence ID" value="MFD2740570.1"/>
    <property type="molecule type" value="Genomic_DNA"/>
</dbReference>
<name>A0ABW5U4P9_9RHOB</name>
<sequence length="259" mass="29055">MGQPNYVFVAGLHRSGTSLLASLIAQHPDVAAICDAPVPEQEGVFLQGAIPHTALHGVPGEFAHDPTQHLTETSRFNNLETSERLNRDWALWFETGRPWRLEKSPVNLLRSRLYQQLFPMAHFIFVVRHPLAVSRATVKWNAKGEAALLQHWQAAHRIMAEDLRYLHCALVLRYEDLCAAPRREMDRIAAFLDLHPGPLRQGLDRVTDGNAQYLTRPPETALPEVAARLGYGNDGIAGPPAAEFCCRHVLRSVRESVDR</sequence>
<evidence type="ECO:0000313" key="2">
    <source>
        <dbReference type="EMBL" id="MFD2740570.1"/>
    </source>
</evidence>
<evidence type="ECO:0000256" key="1">
    <source>
        <dbReference type="ARBA" id="ARBA00022679"/>
    </source>
</evidence>
<dbReference type="SUPFAM" id="SSF52540">
    <property type="entry name" value="P-loop containing nucleoside triphosphate hydrolases"/>
    <property type="match status" value="1"/>
</dbReference>
<dbReference type="GO" id="GO:0016740">
    <property type="term" value="F:transferase activity"/>
    <property type="evidence" value="ECO:0007669"/>
    <property type="project" value="UniProtKB-KW"/>
</dbReference>
<dbReference type="Gene3D" id="3.40.50.300">
    <property type="entry name" value="P-loop containing nucleotide triphosphate hydrolases"/>
    <property type="match status" value="1"/>
</dbReference>
<keyword evidence="3" id="KW-1185">Reference proteome</keyword>
<dbReference type="EC" id="2.8.2.-" evidence="2"/>
<keyword evidence="1 2" id="KW-0808">Transferase</keyword>
<dbReference type="Proteomes" id="UP001597474">
    <property type="component" value="Unassembled WGS sequence"/>
</dbReference>
<dbReference type="PANTHER" id="PTHR12788">
    <property type="entry name" value="PROTEIN-TYROSINE SULFOTRANSFERASE 2"/>
    <property type="match status" value="1"/>
</dbReference>
<proteinExistence type="predicted"/>
<gene>
    <name evidence="2" type="ORF">ACFSUD_13360</name>
</gene>
<dbReference type="RefSeq" id="WP_386375104.1">
    <property type="nucleotide sequence ID" value="NZ_JBHUMP010000011.1"/>
</dbReference>
<organism evidence="2 3">
    <name type="scientific">Sulfitobacter aestuarii</name>
    <dbReference type="NCBI Taxonomy" id="2161676"/>
    <lineage>
        <taxon>Bacteria</taxon>
        <taxon>Pseudomonadati</taxon>
        <taxon>Pseudomonadota</taxon>
        <taxon>Alphaproteobacteria</taxon>
        <taxon>Rhodobacterales</taxon>
        <taxon>Roseobacteraceae</taxon>
        <taxon>Sulfitobacter</taxon>
    </lineage>
</organism>
<protein>
    <submittedName>
        <fullName evidence="2">Sulfotransferase family protein</fullName>
        <ecNumber evidence="2">2.8.2.-</ecNumber>
    </submittedName>
</protein>